<dbReference type="InterPro" id="IPR002559">
    <property type="entry name" value="Transposase_11"/>
</dbReference>
<reference evidence="2" key="1">
    <citation type="submission" date="2022-10" db="EMBL/GenBank/DDBJ databases">
        <title>Gaoshiqiia sediminis gen. nov., sp. nov., isolated from coastal sediment.</title>
        <authorList>
            <person name="Yu W.X."/>
            <person name="Mu D.S."/>
            <person name="Du J.Z."/>
            <person name="Liang Y.Q."/>
        </authorList>
    </citation>
    <scope>NUCLEOTIDE SEQUENCE</scope>
    <source>
        <strain evidence="2">A06</strain>
    </source>
</reference>
<dbReference type="Proteomes" id="UP001163821">
    <property type="component" value="Unassembled WGS sequence"/>
</dbReference>
<gene>
    <name evidence="2" type="ORF">N2K84_20320</name>
</gene>
<keyword evidence="3" id="KW-1185">Reference proteome</keyword>
<proteinExistence type="predicted"/>
<comment type="caution">
    <text evidence="2">The sequence shown here is derived from an EMBL/GenBank/DDBJ whole genome shotgun (WGS) entry which is preliminary data.</text>
</comment>
<dbReference type="Pfam" id="PF01609">
    <property type="entry name" value="DDE_Tnp_1"/>
    <property type="match status" value="1"/>
</dbReference>
<evidence type="ECO:0000259" key="1">
    <source>
        <dbReference type="Pfam" id="PF01609"/>
    </source>
</evidence>
<feature type="non-terminal residue" evidence="2">
    <location>
        <position position="113"/>
    </location>
</feature>
<evidence type="ECO:0000313" key="3">
    <source>
        <dbReference type="Proteomes" id="UP001163821"/>
    </source>
</evidence>
<feature type="non-terminal residue" evidence="2">
    <location>
        <position position="1"/>
    </location>
</feature>
<dbReference type="RefSeq" id="WP_282593659.1">
    <property type="nucleotide sequence ID" value="NZ_JAPAAF010000147.1"/>
</dbReference>
<feature type="domain" description="Transposase IS4-like" evidence="1">
    <location>
        <begin position="4"/>
        <end position="73"/>
    </location>
</feature>
<dbReference type="GO" id="GO:0004803">
    <property type="term" value="F:transposase activity"/>
    <property type="evidence" value="ECO:0007669"/>
    <property type="project" value="InterPro"/>
</dbReference>
<evidence type="ECO:0000313" key="2">
    <source>
        <dbReference type="EMBL" id="MCW0485086.1"/>
    </source>
</evidence>
<dbReference type="GO" id="GO:0003677">
    <property type="term" value="F:DNA binding"/>
    <property type="evidence" value="ECO:0007669"/>
    <property type="project" value="InterPro"/>
</dbReference>
<accession>A0AA42CA95</accession>
<name>A0AA42CA95_9BACT</name>
<dbReference type="EMBL" id="JAPAAF010000147">
    <property type="protein sequence ID" value="MCW0485086.1"/>
    <property type="molecule type" value="Genomic_DNA"/>
</dbReference>
<dbReference type="GO" id="GO:0006313">
    <property type="term" value="P:DNA transposition"/>
    <property type="evidence" value="ECO:0007669"/>
    <property type="project" value="InterPro"/>
</dbReference>
<organism evidence="2 3">
    <name type="scientific">Gaoshiqia sediminis</name>
    <dbReference type="NCBI Taxonomy" id="2986998"/>
    <lineage>
        <taxon>Bacteria</taxon>
        <taxon>Pseudomonadati</taxon>
        <taxon>Bacteroidota</taxon>
        <taxon>Bacteroidia</taxon>
        <taxon>Marinilabiliales</taxon>
        <taxon>Prolixibacteraceae</taxon>
        <taxon>Gaoshiqia</taxon>
    </lineage>
</organism>
<dbReference type="AlphaFoldDB" id="A0AA42CA95"/>
<protein>
    <submittedName>
        <fullName evidence="2">Transposase</fullName>
    </submittedName>
</protein>
<sequence>VGLGGYAIGYDIFEGNIYEGHTLIPFIEKISDKFKLNKPVVVADAGLLSNSNIKALEQQGYEYIIGARLKNEPDKVKKQILETPFSDGQIFRINKSGRTRLIVNYAANRAVKD</sequence>